<evidence type="ECO:0000313" key="2">
    <source>
        <dbReference type="Proteomes" id="UP000190435"/>
    </source>
</evidence>
<sequence length="73" mass="8208">MGARCCHKSGFIIKSSQITTKRLANCTHFNIKSRFYATILTIFLCDFSCLMIKDAVRYLVVKPLVNAHLAGVK</sequence>
<dbReference type="Proteomes" id="UP000190435">
    <property type="component" value="Unassembled WGS sequence"/>
</dbReference>
<name>A0A1T0A786_9GAMM</name>
<protein>
    <submittedName>
        <fullName evidence="1">Uncharacterized protein</fullName>
    </submittedName>
</protein>
<dbReference type="AlphaFoldDB" id="A0A1T0A786"/>
<dbReference type="EMBL" id="MUXU01000021">
    <property type="protein sequence ID" value="OOR91530.1"/>
    <property type="molecule type" value="Genomic_DNA"/>
</dbReference>
<gene>
    <name evidence="1" type="ORF">B0181_02960</name>
</gene>
<keyword evidence="2" id="KW-1185">Reference proteome</keyword>
<comment type="caution">
    <text evidence="1">The sequence shown here is derived from an EMBL/GenBank/DDBJ whole genome shotgun (WGS) entry which is preliminary data.</text>
</comment>
<proteinExistence type="predicted"/>
<organism evidence="1 2">
    <name type="scientific">Moraxella caviae</name>
    <dbReference type="NCBI Taxonomy" id="34060"/>
    <lineage>
        <taxon>Bacteria</taxon>
        <taxon>Pseudomonadati</taxon>
        <taxon>Pseudomonadota</taxon>
        <taxon>Gammaproteobacteria</taxon>
        <taxon>Moraxellales</taxon>
        <taxon>Moraxellaceae</taxon>
        <taxon>Moraxella</taxon>
    </lineage>
</organism>
<reference evidence="1 2" key="1">
    <citation type="submission" date="2017-02" db="EMBL/GenBank/DDBJ databases">
        <title>Draft genome sequence of Moraxella caviae CCUG 355 type strain.</title>
        <authorList>
            <person name="Engstrom-Jakobsson H."/>
            <person name="Salva-Serra F."/>
            <person name="Thorell K."/>
            <person name="Gonzales-Siles L."/>
            <person name="Karlsson R."/>
            <person name="Boulund F."/>
            <person name="Engstrand L."/>
            <person name="Moore E."/>
        </authorList>
    </citation>
    <scope>NUCLEOTIDE SEQUENCE [LARGE SCALE GENOMIC DNA]</scope>
    <source>
        <strain evidence="1 2">CCUG 355</strain>
    </source>
</reference>
<dbReference type="STRING" id="34060.B0181_02960"/>
<accession>A0A1T0A786</accession>
<evidence type="ECO:0000313" key="1">
    <source>
        <dbReference type="EMBL" id="OOR91530.1"/>
    </source>
</evidence>